<dbReference type="PROSITE" id="PS50086">
    <property type="entry name" value="TBC_RABGAP"/>
    <property type="match status" value="1"/>
</dbReference>
<feature type="compositionally biased region" description="Low complexity" evidence="2">
    <location>
        <begin position="1005"/>
        <end position="1015"/>
    </location>
</feature>
<dbReference type="InterPro" id="IPR050302">
    <property type="entry name" value="Rab_GAP_TBC_domain"/>
</dbReference>
<feature type="compositionally biased region" description="Polar residues" evidence="2">
    <location>
        <begin position="555"/>
        <end position="577"/>
    </location>
</feature>
<dbReference type="GO" id="GO:0031267">
    <property type="term" value="F:small GTPase binding"/>
    <property type="evidence" value="ECO:0007669"/>
    <property type="project" value="TreeGrafter"/>
</dbReference>
<dbReference type="InterPro" id="IPR000195">
    <property type="entry name" value="Rab-GAP-TBC_dom"/>
</dbReference>
<feature type="compositionally biased region" description="Polar residues" evidence="2">
    <location>
        <begin position="711"/>
        <end position="729"/>
    </location>
</feature>
<feature type="compositionally biased region" description="Polar residues" evidence="2">
    <location>
        <begin position="739"/>
        <end position="771"/>
    </location>
</feature>
<feature type="domain" description="Rab-GAP TBC" evidence="3">
    <location>
        <begin position="93"/>
        <end position="281"/>
    </location>
</feature>
<feature type="compositionally biased region" description="Basic and acidic residues" evidence="2">
    <location>
        <begin position="1463"/>
        <end position="1487"/>
    </location>
</feature>
<feature type="compositionally biased region" description="Polar residues" evidence="2">
    <location>
        <begin position="1026"/>
        <end position="1045"/>
    </location>
</feature>
<dbReference type="Gene3D" id="1.10.8.270">
    <property type="entry name" value="putative rabgap domain of human tbc1 domain family member 14 like domains"/>
    <property type="match status" value="1"/>
</dbReference>
<accession>A0A9Q0I750</accession>
<dbReference type="GO" id="GO:0005096">
    <property type="term" value="F:GTPase activator activity"/>
    <property type="evidence" value="ECO:0007669"/>
    <property type="project" value="UniProtKB-KW"/>
</dbReference>
<reference evidence="4" key="1">
    <citation type="submission" date="2022-07" db="EMBL/GenBank/DDBJ databases">
        <title>Chromosome-level genome of Muraenolepis orangiensis.</title>
        <authorList>
            <person name="Kim J."/>
        </authorList>
    </citation>
    <scope>NUCLEOTIDE SEQUENCE</scope>
    <source>
        <strain evidence="4">KU_S4_2022</strain>
        <tissue evidence="4">Muscle</tissue>
    </source>
</reference>
<keyword evidence="1" id="KW-0343">GTPase activation</keyword>
<feature type="compositionally biased region" description="Basic and acidic residues" evidence="2">
    <location>
        <begin position="1495"/>
        <end position="1504"/>
    </location>
</feature>
<feature type="region of interest" description="Disordered" evidence="2">
    <location>
        <begin position="1334"/>
        <end position="1526"/>
    </location>
</feature>
<proteinExistence type="predicted"/>
<evidence type="ECO:0000259" key="3">
    <source>
        <dbReference type="PROSITE" id="PS50086"/>
    </source>
</evidence>
<dbReference type="GO" id="GO:0005886">
    <property type="term" value="C:plasma membrane"/>
    <property type="evidence" value="ECO:0007669"/>
    <property type="project" value="UniProtKB-ARBA"/>
</dbReference>
<feature type="region of interest" description="Disordered" evidence="2">
    <location>
        <begin position="985"/>
        <end position="1072"/>
    </location>
</feature>
<sequence length="1526" mass="171003">MLEPSRHTPVSQEDSCLSDPGPEAAVETDRFGFLLANGSTAGGPLLDVSSDRSVGPAPELVRQREAKWIYIISQWDHVLLKKNNKVKEQCQKGIPASLRAKCWPLLSGATEHMRGNKDLYLCLDSTAALQSWVDVIERDLDRQFPFHEMFVSKDGHGQRGLFRVLKAYTQYQPDEGYCQAQGPVAAVLLMNMPAEEAFWCLVQISEHYLPGYYSQLLEGVQFDAALLSWVLKRSCLPAHRHLQRYGVEPLMFATDWLMCLFTRHLPFNTLLRVWDLFFCHGVRVLFQVAVVLVRRVLGRAEQRQECAGQMETLERLRAVRDSPGQQDDGSFMAEVCSVPLSRSDLKRRTDKELEKWRQDRPSSTFDPRGRCHGYWTSREASREERDRKSWFKGNLSGPLVRSASALSLSPSLLHKRWRKQSDAVQVERHRSMGNRGVGRESWMEARALRVSGVEEEEEEYKAPGKLQSHVDTELTKPTGVKIGRELQENQSSPGNPPIGMGELKEQKGNRQLGNRTTEGRPEQRPTEDSQGGLVGVQGVSQHHSVIKEGAVGVGATQSQSQVPEEQELKGNSQSQVPEEQELKDNSQSQVAEEQELKDNSQSQVAEEQELKDNSQSRVPEEQELKDNSQSQVPEEQELKDNSQSQVPEEQELKDNSQSQVAEEQELKDNSQSQVPEEQELKDNSQSQVPEEQELKDNSQSQVPEEQELKDNSQSQVAEEQELKGNSQSHVPEEQELKDNSQSQVPEEQELKGNSQSQVAEEQELKGNSQSHVPEEQELKDNSQSQVPEEQDLKGNSQSQVPEEQELKDNSQSQVPEEQDLKGNSQSQVPEEQELKDNSQSQVPEEQQLKDNSQSQVPEEQELKDNSQSQVPEEQELKDNSQSQVPEEQQLKDNSQSQVAEEQELKDNSQSQVAEEQELKDNSQSQVAEEQELKDNSQSQVPEEQQLKDNNQSQVQRCKSKQKEEVAETHTVQTLYEIARLAAECRTTDADTDTQVVVEATEEQTDTTPEQETMTENGQPIAMHADTGTTESAVNKSTKESTTQQGPDMMIETEVSSQDNPTDPEEERTEARTTNLQEHTNMGTDTETDGDIVKSVIFLIEDLKNNLLPFEEVDVLMQKGVKQSEDRREGRDFVVSTEIPAETTVVTEASSDICDAATASRSDEACSAKEATGCAHTQAEETHEHTEEDKHTRTCNKTALIDKEFNPRAVPERKMCSSLAGDAEPLTTLEPAVQVSVSKVEEIIDPHKEALASAEVIFNPNTSDQNHTVLHHTQDAPLPTTTGLAGVPFYPDSTHAVGHQWSRPSGDFCKSSCSHGSRLARRLSQDIFTAPQASQVISNQNAGRPKSTQVPSQTGPDATPPGARSTQPPSQGPRGPTETTGGTGGRAREARSTTPEKSRSEAPKHPGLFSRLRGHPNHGKDTKVQTATTLQKIQIPKIFIQDLSDAVGEEQKEQSSRGRRRRRREMEKKEREEEKVSKRMELKKEGGKKGRKGLQLRKDERHEGKPAPSSIPETQERYSAPFTDSYF</sequence>
<dbReference type="SUPFAM" id="SSF47923">
    <property type="entry name" value="Ypt/Rab-GAP domain of gyp1p"/>
    <property type="match status" value="2"/>
</dbReference>
<dbReference type="OrthoDB" id="159449at2759"/>
<feature type="compositionally biased region" description="Basic and acidic residues" evidence="2">
    <location>
        <begin position="517"/>
        <end position="527"/>
    </location>
</feature>
<comment type="caution">
    <text evidence="4">The sequence shown here is derived from an EMBL/GenBank/DDBJ whole genome shotgun (WGS) entry which is preliminary data.</text>
</comment>
<dbReference type="FunFam" id="1.10.472.80:FF:000008">
    <property type="entry name" value="TBC1 domain family member 10A"/>
    <property type="match status" value="1"/>
</dbReference>
<dbReference type="EMBL" id="JANIIK010000116">
    <property type="protein sequence ID" value="KAJ3587800.1"/>
    <property type="molecule type" value="Genomic_DNA"/>
</dbReference>
<evidence type="ECO:0000313" key="4">
    <source>
        <dbReference type="EMBL" id="KAJ3587800.1"/>
    </source>
</evidence>
<evidence type="ECO:0000256" key="2">
    <source>
        <dbReference type="SAM" id="MobiDB-lite"/>
    </source>
</evidence>
<feature type="compositionally biased region" description="Polar residues" evidence="2">
    <location>
        <begin position="1334"/>
        <end position="1355"/>
    </location>
</feature>
<feature type="compositionally biased region" description="Polar residues" evidence="2">
    <location>
        <begin position="837"/>
        <end position="857"/>
    </location>
</feature>
<feature type="compositionally biased region" description="Basic and acidic residues" evidence="2">
    <location>
        <begin position="608"/>
        <end position="626"/>
    </location>
</feature>
<dbReference type="FunFam" id="1.10.8.270:FF:000007">
    <property type="entry name" value="TBC1 domain family member 10A"/>
    <property type="match status" value="1"/>
</dbReference>
<feature type="region of interest" description="Disordered" evidence="2">
    <location>
        <begin position="1"/>
        <end position="22"/>
    </location>
</feature>
<dbReference type="Proteomes" id="UP001148018">
    <property type="component" value="Unassembled WGS sequence"/>
</dbReference>
<evidence type="ECO:0000256" key="1">
    <source>
        <dbReference type="ARBA" id="ARBA00022468"/>
    </source>
</evidence>
<dbReference type="PANTHER" id="PTHR47219:SF4">
    <property type="entry name" value="TBC1 DOMAIN FAMILY MEMBER 10A"/>
    <property type="match status" value="1"/>
</dbReference>
<evidence type="ECO:0000313" key="5">
    <source>
        <dbReference type="Proteomes" id="UP001148018"/>
    </source>
</evidence>
<gene>
    <name evidence="4" type="ORF">NHX12_011396</name>
</gene>
<dbReference type="SMART" id="SM00164">
    <property type="entry name" value="TBC"/>
    <property type="match status" value="1"/>
</dbReference>
<feature type="region of interest" description="Disordered" evidence="2">
    <location>
        <begin position="451"/>
        <end position="968"/>
    </location>
</feature>
<dbReference type="Gene3D" id="1.10.10.750">
    <property type="entry name" value="Ypt/Rab-GAP domain of gyp1p, domain 1"/>
    <property type="match status" value="1"/>
</dbReference>
<dbReference type="FunFam" id="1.10.10.750:FF:000001">
    <property type="entry name" value="TBC1 domain family member 10A"/>
    <property type="match status" value="1"/>
</dbReference>
<dbReference type="Gene3D" id="1.10.472.80">
    <property type="entry name" value="Ypt/Rab-GAP domain of gyp1p, domain 3"/>
    <property type="match status" value="1"/>
</dbReference>
<feature type="compositionally biased region" description="Polar residues" evidence="2">
    <location>
        <begin position="935"/>
        <end position="956"/>
    </location>
</feature>
<name>A0A9Q0I750_9TELE</name>
<dbReference type="Pfam" id="PF00566">
    <property type="entry name" value="RabGAP-TBC"/>
    <property type="match status" value="1"/>
</dbReference>
<organism evidence="4 5">
    <name type="scientific">Muraenolepis orangiensis</name>
    <name type="common">Patagonian moray cod</name>
    <dbReference type="NCBI Taxonomy" id="630683"/>
    <lineage>
        <taxon>Eukaryota</taxon>
        <taxon>Metazoa</taxon>
        <taxon>Chordata</taxon>
        <taxon>Craniata</taxon>
        <taxon>Vertebrata</taxon>
        <taxon>Euteleostomi</taxon>
        <taxon>Actinopterygii</taxon>
        <taxon>Neopterygii</taxon>
        <taxon>Teleostei</taxon>
        <taxon>Neoteleostei</taxon>
        <taxon>Acanthomorphata</taxon>
        <taxon>Zeiogadaria</taxon>
        <taxon>Gadariae</taxon>
        <taxon>Gadiformes</taxon>
        <taxon>Muraenolepidoidei</taxon>
        <taxon>Muraenolepididae</taxon>
        <taxon>Muraenolepis</taxon>
    </lineage>
</organism>
<feature type="compositionally biased region" description="Polar residues" evidence="2">
    <location>
        <begin position="781"/>
        <end position="801"/>
    </location>
</feature>
<feature type="compositionally biased region" description="Polar residues" evidence="2">
    <location>
        <begin position="879"/>
        <end position="899"/>
    </location>
</feature>
<protein>
    <recommendedName>
        <fullName evidence="3">Rab-GAP TBC domain-containing protein</fullName>
    </recommendedName>
</protein>
<dbReference type="PANTHER" id="PTHR47219">
    <property type="entry name" value="RAB GTPASE-ACTIVATING PROTEIN 1-LIKE"/>
    <property type="match status" value="1"/>
</dbReference>
<feature type="compositionally biased region" description="Polar residues" evidence="2">
    <location>
        <begin position="809"/>
        <end position="829"/>
    </location>
</feature>
<feature type="compositionally biased region" description="Basic and acidic residues" evidence="2">
    <location>
        <begin position="1385"/>
        <end position="1403"/>
    </location>
</feature>
<keyword evidence="5" id="KW-1185">Reference proteome</keyword>
<dbReference type="InterPro" id="IPR035969">
    <property type="entry name" value="Rab-GAP_TBC_sf"/>
</dbReference>